<dbReference type="VEuPathDB" id="FungiDB:ASPZODRAFT_1655710"/>
<proteinExistence type="predicted"/>
<dbReference type="RefSeq" id="XP_022583189.1">
    <property type="nucleotide sequence ID" value="XM_022726717.1"/>
</dbReference>
<keyword evidence="1" id="KW-0732">Signal</keyword>
<evidence type="ECO:0008006" key="4">
    <source>
        <dbReference type="Google" id="ProtNLM"/>
    </source>
</evidence>
<sequence length="84" mass="9304">MLELYGVRSTLLVALIQLLLISILADVNFTSTPPSTGTVPNFPSIAYWINSALNLILCQKSSWIRWIPQSIDTCVHCLRVTKGS</sequence>
<accession>A0A1L9SN41</accession>
<dbReference type="AlphaFoldDB" id="A0A1L9SN41"/>
<organism evidence="2 3">
    <name type="scientific">Penicilliopsis zonata CBS 506.65</name>
    <dbReference type="NCBI Taxonomy" id="1073090"/>
    <lineage>
        <taxon>Eukaryota</taxon>
        <taxon>Fungi</taxon>
        <taxon>Dikarya</taxon>
        <taxon>Ascomycota</taxon>
        <taxon>Pezizomycotina</taxon>
        <taxon>Eurotiomycetes</taxon>
        <taxon>Eurotiomycetidae</taxon>
        <taxon>Eurotiales</taxon>
        <taxon>Aspergillaceae</taxon>
        <taxon>Penicilliopsis</taxon>
    </lineage>
</organism>
<evidence type="ECO:0000313" key="2">
    <source>
        <dbReference type="EMBL" id="OJJ48679.1"/>
    </source>
</evidence>
<evidence type="ECO:0000313" key="3">
    <source>
        <dbReference type="Proteomes" id="UP000184188"/>
    </source>
</evidence>
<dbReference type="EMBL" id="KV878339">
    <property type="protein sequence ID" value="OJJ48679.1"/>
    <property type="molecule type" value="Genomic_DNA"/>
</dbReference>
<feature type="signal peptide" evidence="1">
    <location>
        <begin position="1"/>
        <end position="25"/>
    </location>
</feature>
<keyword evidence="3" id="KW-1185">Reference proteome</keyword>
<name>A0A1L9SN41_9EURO</name>
<dbReference type="GeneID" id="34613181"/>
<reference evidence="3" key="1">
    <citation type="journal article" date="2017" name="Genome Biol.">
        <title>Comparative genomics reveals high biological diversity and specific adaptations in the industrially and medically important fungal genus Aspergillus.</title>
        <authorList>
            <person name="de Vries R.P."/>
            <person name="Riley R."/>
            <person name="Wiebenga A."/>
            <person name="Aguilar-Osorio G."/>
            <person name="Amillis S."/>
            <person name="Uchima C.A."/>
            <person name="Anderluh G."/>
            <person name="Asadollahi M."/>
            <person name="Askin M."/>
            <person name="Barry K."/>
            <person name="Battaglia E."/>
            <person name="Bayram O."/>
            <person name="Benocci T."/>
            <person name="Braus-Stromeyer S.A."/>
            <person name="Caldana C."/>
            <person name="Canovas D."/>
            <person name="Cerqueira G.C."/>
            <person name="Chen F."/>
            <person name="Chen W."/>
            <person name="Choi C."/>
            <person name="Clum A."/>
            <person name="Dos Santos R.A."/>
            <person name="Damasio A.R."/>
            <person name="Diallinas G."/>
            <person name="Emri T."/>
            <person name="Fekete E."/>
            <person name="Flipphi M."/>
            <person name="Freyberg S."/>
            <person name="Gallo A."/>
            <person name="Gournas C."/>
            <person name="Habgood R."/>
            <person name="Hainaut M."/>
            <person name="Harispe M.L."/>
            <person name="Henrissat B."/>
            <person name="Hilden K.S."/>
            <person name="Hope R."/>
            <person name="Hossain A."/>
            <person name="Karabika E."/>
            <person name="Karaffa L."/>
            <person name="Karanyi Z."/>
            <person name="Krasevec N."/>
            <person name="Kuo A."/>
            <person name="Kusch H."/>
            <person name="LaButti K."/>
            <person name="Lagendijk E.L."/>
            <person name="Lapidus A."/>
            <person name="Levasseur A."/>
            <person name="Lindquist E."/>
            <person name="Lipzen A."/>
            <person name="Logrieco A.F."/>
            <person name="MacCabe A."/>
            <person name="Maekelae M.R."/>
            <person name="Malavazi I."/>
            <person name="Melin P."/>
            <person name="Meyer V."/>
            <person name="Mielnichuk N."/>
            <person name="Miskei M."/>
            <person name="Molnar A.P."/>
            <person name="Mule G."/>
            <person name="Ngan C.Y."/>
            <person name="Orejas M."/>
            <person name="Orosz E."/>
            <person name="Ouedraogo J.P."/>
            <person name="Overkamp K.M."/>
            <person name="Park H.-S."/>
            <person name="Perrone G."/>
            <person name="Piumi F."/>
            <person name="Punt P.J."/>
            <person name="Ram A.F."/>
            <person name="Ramon A."/>
            <person name="Rauscher S."/>
            <person name="Record E."/>
            <person name="Riano-Pachon D.M."/>
            <person name="Robert V."/>
            <person name="Roehrig J."/>
            <person name="Ruller R."/>
            <person name="Salamov A."/>
            <person name="Salih N.S."/>
            <person name="Samson R.A."/>
            <person name="Sandor E."/>
            <person name="Sanguinetti M."/>
            <person name="Schuetze T."/>
            <person name="Sepcic K."/>
            <person name="Shelest E."/>
            <person name="Sherlock G."/>
            <person name="Sophianopoulou V."/>
            <person name="Squina F.M."/>
            <person name="Sun H."/>
            <person name="Susca A."/>
            <person name="Todd R.B."/>
            <person name="Tsang A."/>
            <person name="Unkles S.E."/>
            <person name="van de Wiele N."/>
            <person name="van Rossen-Uffink D."/>
            <person name="Oliveira J.V."/>
            <person name="Vesth T.C."/>
            <person name="Visser J."/>
            <person name="Yu J.-H."/>
            <person name="Zhou M."/>
            <person name="Andersen M.R."/>
            <person name="Archer D.B."/>
            <person name="Baker S.E."/>
            <person name="Benoit I."/>
            <person name="Brakhage A.A."/>
            <person name="Braus G.H."/>
            <person name="Fischer R."/>
            <person name="Frisvad J.C."/>
            <person name="Goldman G.H."/>
            <person name="Houbraken J."/>
            <person name="Oakley B."/>
            <person name="Pocsi I."/>
            <person name="Scazzocchio C."/>
            <person name="Seiboth B."/>
            <person name="vanKuyk P.A."/>
            <person name="Wortman J."/>
            <person name="Dyer P.S."/>
            <person name="Grigoriev I.V."/>
        </authorList>
    </citation>
    <scope>NUCLEOTIDE SEQUENCE [LARGE SCALE GENOMIC DNA]</scope>
    <source>
        <strain evidence="3">CBS 506.65</strain>
    </source>
</reference>
<feature type="chain" id="PRO_5013041484" description="Secreted protein" evidence="1">
    <location>
        <begin position="26"/>
        <end position="84"/>
    </location>
</feature>
<gene>
    <name evidence="2" type="ORF">ASPZODRAFT_1655710</name>
</gene>
<protein>
    <recommendedName>
        <fullName evidence="4">Secreted protein</fullName>
    </recommendedName>
</protein>
<evidence type="ECO:0000256" key="1">
    <source>
        <dbReference type="SAM" id="SignalP"/>
    </source>
</evidence>
<dbReference type="Proteomes" id="UP000184188">
    <property type="component" value="Unassembled WGS sequence"/>
</dbReference>